<keyword evidence="2 5" id="KW-0812">Transmembrane</keyword>
<evidence type="ECO:0008006" key="7">
    <source>
        <dbReference type="Google" id="ProtNLM"/>
    </source>
</evidence>
<feature type="transmembrane region" description="Helical" evidence="5">
    <location>
        <begin position="96"/>
        <end position="118"/>
    </location>
</feature>
<dbReference type="Pfam" id="PF01925">
    <property type="entry name" value="TauE"/>
    <property type="match status" value="1"/>
</dbReference>
<evidence type="ECO:0000256" key="4">
    <source>
        <dbReference type="ARBA" id="ARBA00023136"/>
    </source>
</evidence>
<evidence type="ECO:0000256" key="1">
    <source>
        <dbReference type="ARBA" id="ARBA00004141"/>
    </source>
</evidence>
<dbReference type="GO" id="GO:0016020">
    <property type="term" value="C:membrane"/>
    <property type="evidence" value="ECO:0007669"/>
    <property type="project" value="UniProtKB-SubCell"/>
</dbReference>
<gene>
    <name evidence="6" type="ORF">METZ01_LOCUS184401</name>
</gene>
<accession>A0A382D1U9</accession>
<reference evidence="6" key="1">
    <citation type="submission" date="2018-05" db="EMBL/GenBank/DDBJ databases">
        <authorList>
            <person name="Lanie J.A."/>
            <person name="Ng W.-L."/>
            <person name="Kazmierczak K.M."/>
            <person name="Andrzejewski T.M."/>
            <person name="Davidsen T.M."/>
            <person name="Wayne K.J."/>
            <person name="Tettelin H."/>
            <person name="Glass J.I."/>
            <person name="Rusch D."/>
            <person name="Podicherti R."/>
            <person name="Tsui H.-C.T."/>
            <person name="Winkler M.E."/>
        </authorList>
    </citation>
    <scope>NUCLEOTIDE SEQUENCE</scope>
</reference>
<comment type="subcellular location">
    <subcellularLocation>
        <location evidence="1">Membrane</location>
        <topology evidence="1">Multi-pass membrane protein</topology>
    </subcellularLocation>
</comment>
<evidence type="ECO:0000256" key="2">
    <source>
        <dbReference type="ARBA" id="ARBA00022692"/>
    </source>
</evidence>
<dbReference type="PANTHER" id="PTHR43483">
    <property type="entry name" value="MEMBRANE TRANSPORTER PROTEIN HI_0806-RELATED"/>
    <property type="match status" value="1"/>
</dbReference>
<feature type="transmembrane region" description="Helical" evidence="5">
    <location>
        <begin position="65"/>
        <end position="84"/>
    </location>
</feature>
<dbReference type="AlphaFoldDB" id="A0A382D1U9"/>
<keyword evidence="3 5" id="KW-1133">Transmembrane helix</keyword>
<name>A0A382D1U9_9ZZZZ</name>
<evidence type="ECO:0000256" key="3">
    <source>
        <dbReference type="ARBA" id="ARBA00022989"/>
    </source>
</evidence>
<organism evidence="6">
    <name type="scientific">marine metagenome</name>
    <dbReference type="NCBI Taxonomy" id="408172"/>
    <lineage>
        <taxon>unclassified sequences</taxon>
        <taxon>metagenomes</taxon>
        <taxon>ecological metagenomes</taxon>
    </lineage>
</organism>
<proteinExistence type="predicted"/>
<keyword evidence="4 5" id="KW-0472">Membrane</keyword>
<feature type="transmembrane region" description="Helical" evidence="5">
    <location>
        <begin position="130"/>
        <end position="147"/>
    </location>
</feature>
<evidence type="ECO:0000256" key="5">
    <source>
        <dbReference type="SAM" id="Phobius"/>
    </source>
</evidence>
<evidence type="ECO:0000313" key="6">
    <source>
        <dbReference type="EMBL" id="SVB31547.1"/>
    </source>
</evidence>
<protein>
    <recommendedName>
        <fullName evidence="7">Membrane transporter protein</fullName>
    </recommendedName>
</protein>
<feature type="transmembrane region" description="Helical" evidence="5">
    <location>
        <begin position="23"/>
        <end position="53"/>
    </location>
</feature>
<dbReference type="PANTHER" id="PTHR43483:SF3">
    <property type="entry name" value="MEMBRANE TRANSPORTER PROTEIN HI_0806-RELATED"/>
    <property type="match status" value="1"/>
</dbReference>
<sequence length="148" mass="15435">MIAVAVQMALQFPPPNQNPRTNIVGPIIVGSGIGWLSGIFGIGGGVFSVPYFFHRGLQMTQAIGSSAACGIPIAISGSISYMIVGNDLVNLPAYSLGYVYLPGAGLVGLASIITAQIGVKAAHRINQKKLRVAFALLVMIMGLNLLLR</sequence>
<dbReference type="InterPro" id="IPR002781">
    <property type="entry name" value="TM_pro_TauE-like"/>
</dbReference>
<dbReference type="EMBL" id="UINC01036893">
    <property type="protein sequence ID" value="SVB31547.1"/>
    <property type="molecule type" value="Genomic_DNA"/>
</dbReference>